<keyword evidence="2" id="KW-0472">Membrane</keyword>
<dbReference type="Proteomes" id="UP000032458">
    <property type="component" value="Unassembled WGS sequence"/>
</dbReference>
<feature type="compositionally biased region" description="Basic and acidic residues" evidence="1">
    <location>
        <begin position="48"/>
        <end position="60"/>
    </location>
</feature>
<accession>A0A0D7CJK3</accession>
<feature type="transmembrane region" description="Helical" evidence="2">
    <location>
        <begin position="23"/>
        <end position="43"/>
    </location>
</feature>
<feature type="region of interest" description="Disordered" evidence="1">
    <location>
        <begin position="47"/>
        <end position="74"/>
    </location>
</feature>
<dbReference type="AlphaFoldDB" id="A0A0D7CJK3"/>
<name>A0A0D7CJK3_9ACTN</name>
<evidence type="ECO:0000256" key="1">
    <source>
        <dbReference type="SAM" id="MobiDB-lite"/>
    </source>
</evidence>
<evidence type="ECO:0000313" key="4">
    <source>
        <dbReference type="Proteomes" id="UP000032458"/>
    </source>
</evidence>
<protein>
    <submittedName>
        <fullName evidence="3">Uncharacterized protein</fullName>
    </submittedName>
</protein>
<keyword evidence="4" id="KW-1185">Reference proteome</keyword>
<reference evidence="3 4" key="1">
    <citation type="submission" date="2014-09" db="EMBL/GenBank/DDBJ databases">
        <title>Draft genome sequence of Streptomyces natalensis ATCC 27448, producer of the antifungal pimaricin.</title>
        <authorList>
            <person name="Mendes M.V."/>
            <person name="Beites T."/>
            <person name="Pires S."/>
            <person name="Santos C.L."/>
            <person name="Moradas-Ferreira P."/>
        </authorList>
    </citation>
    <scope>NUCLEOTIDE SEQUENCE [LARGE SCALE GENOMIC DNA]</scope>
    <source>
        <strain evidence="3 4">ATCC 27448</strain>
    </source>
</reference>
<sequence>MAYVRPHYRAGRPVRGYHRAGPIAAKSGGAGGAFLLLLGLLLLSTSPKADEKSGPKDTHRTPLIRITQTAKPTR</sequence>
<dbReference type="RefSeq" id="WP_030064085.1">
    <property type="nucleotide sequence ID" value="NZ_JRKI01000033.1"/>
</dbReference>
<comment type="caution">
    <text evidence="3">The sequence shown here is derived from an EMBL/GenBank/DDBJ whole genome shotgun (WGS) entry which is preliminary data.</text>
</comment>
<gene>
    <name evidence="3" type="ORF">SNA_25605</name>
</gene>
<keyword evidence="2" id="KW-1133">Transmembrane helix</keyword>
<evidence type="ECO:0000256" key="2">
    <source>
        <dbReference type="SAM" id="Phobius"/>
    </source>
</evidence>
<evidence type="ECO:0000313" key="3">
    <source>
        <dbReference type="EMBL" id="KIZ15612.1"/>
    </source>
</evidence>
<keyword evidence="2" id="KW-0812">Transmembrane</keyword>
<proteinExistence type="predicted"/>
<dbReference type="EMBL" id="JRKI01000033">
    <property type="protein sequence ID" value="KIZ15612.1"/>
    <property type="molecule type" value="Genomic_DNA"/>
</dbReference>
<organism evidence="3 4">
    <name type="scientific">Streptomyces natalensis ATCC 27448</name>
    <dbReference type="NCBI Taxonomy" id="1240678"/>
    <lineage>
        <taxon>Bacteria</taxon>
        <taxon>Bacillati</taxon>
        <taxon>Actinomycetota</taxon>
        <taxon>Actinomycetes</taxon>
        <taxon>Kitasatosporales</taxon>
        <taxon>Streptomycetaceae</taxon>
        <taxon>Streptomyces</taxon>
    </lineage>
</organism>
<dbReference type="PATRIC" id="fig|1240678.4.peg.5450"/>